<feature type="region of interest" description="Disordered" evidence="1">
    <location>
        <begin position="1133"/>
        <end position="1172"/>
    </location>
</feature>
<feature type="region of interest" description="Disordered" evidence="1">
    <location>
        <begin position="182"/>
        <end position="392"/>
    </location>
</feature>
<feature type="compositionally biased region" description="Polar residues" evidence="1">
    <location>
        <begin position="1988"/>
        <end position="1998"/>
    </location>
</feature>
<feature type="compositionally biased region" description="Polar residues" evidence="1">
    <location>
        <begin position="1839"/>
        <end position="1851"/>
    </location>
</feature>
<feature type="region of interest" description="Disordered" evidence="1">
    <location>
        <begin position="1793"/>
        <end position="1812"/>
    </location>
</feature>
<evidence type="ECO:0000313" key="3">
    <source>
        <dbReference type="EMBL" id="KAF3104917.1"/>
    </source>
</evidence>
<feature type="compositionally biased region" description="Low complexity" evidence="1">
    <location>
        <begin position="673"/>
        <end position="684"/>
    </location>
</feature>
<keyword evidence="2" id="KW-0812">Transmembrane</keyword>
<feature type="compositionally biased region" description="Basic and acidic residues" evidence="1">
    <location>
        <begin position="197"/>
        <end position="212"/>
    </location>
</feature>
<feature type="compositionally biased region" description="Basic and acidic residues" evidence="1">
    <location>
        <begin position="313"/>
        <end position="322"/>
    </location>
</feature>
<keyword evidence="2" id="KW-0472">Membrane</keyword>
<dbReference type="EMBL" id="WIQW01000015">
    <property type="protein sequence ID" value="KAF3104917.1"/>
    <property type="molecule type" value="Genomic_DNA"/>
</dbReference>
<feature type="compositionally biased region" description="Basic residues" evidence="1">
    <location>
        <begin position="340"/>
        <end position="352"/>
    </location>
</feature>
<feature type="compositionally biased region" description="Polar residues" evidence="1">
    <location>
        <begin position="2035"/>
        <end position="2053"/>
    </location>
</feature>
<gene>
    <name evidence="3" type="ORF">TWF102_002683</name>
</gene>
<sequence>MGRGSRKTPKKKSKALRRSSRSGGANSSSSGGKTPGRGGRANIVLKKQTSRSTSSEIGEYGTSMAPETGLRTSRRQDNITPQSESSTNKVGWGGRVNAATQNFGEGLQANGYEYDEMDINSETGYEADHSGSGDAWSLNQLVRDGVHAIRDFVEGGMREARQYLPSPEDSQDLGMYGMEDDVEESRLVSGKQSIARNGREEPTGAGIKESRQKAALQPYKGEVVTTKQSTGLRMAGSRSSKEKKGGVKKEGEGKKSDETKAAPPSDRRPTHPSVRGRGRSSIRGGRGAFRPGGNIGGSGKAVEPPTTPGKPQDGTDKVDSKKPNIPPQNKPKVPVSKPKSPPKKGGAKRPSGKKPVNPPRLQSPGRGVMRPDSPEAKGRPTQMHAAKPPRSWQRGVLIFGDILPRGMSLSQLRSPPGLNAVPVPPSPPGTPAINLIPPSDESSATHSFITTNSLTPPEQKDWLNPRVRRPPGGPPMVRPNFGKGGGPPGDPDTQLEPIFECPGCSDSGAIVVAVILILAFTVAWVLGNKRKDKRVAEAKQSRLSKIMQSQTAQKVLSRIPSAVTDKAAVVGNKLGSFGGILKTFDEAVPISERVGFADPVTMGREEKAGVATSVNHRAEVLKQLGLPRTATWEDINLHINGNKTTGDQIRKASGTQKFKCSGRTCDPYEDLRTTTTLSPLSRDPMTTKDERTSSVRSRVPNRDGQKAKPENWDRNAWRLYTRISSDIFWCPATDLKKCLPPGQENEAAISEALAQVEHTLEYFGNIVKKQKEFRDTEGSRRTAIAPGNQPVVPPTTSTPLSLVGTVTSIPTTSPIFAKVLDWVGWLLSWFKGILDYIVTVSKGIWAFLNYVFQGSAQWRDFVIRLELAGGFIKRRYLGYLFPHGTPPEAGILNALAALALSKSSELLQYWFPPLTYYIDDSFFNTLFPGKAVTIIRAIIWYQLSTAQLLVLLMWPAVVSLGIFHLFLVSLSPTYRRYYKDHSRLSKHVGGTDAKMLSAIWQFTNHMVGWIDLVSIVWFGGFFWLGSDLFPGQWVLKWVVVHFWGFLKSTCRWWVSVPTLIFDLMTTIASGEISTTGFWNGLGRVWQECFMPPIKFVVWVIFIAKVTVIGTIFILYKTPGYLWRSLRDTITRYRHRSRTSGSGPPKPPTTPHGKRGYPGLTPGGGGILTPGGTRHPVPFTIDRKLQQSERKVSKSLQVKFKQEERLRALRVMAAEAKYNISLLNNELLNPSTQVGRAREARDEKDNLETLLDEIKMHMALTITRIIAATTTFERSQAEYERDQKSFSNGIGRGQYISATFRGDSAFRDLAPSEATAAIENTILDMGIQINGQRRLPTVPEEPLLVLPLTVNQGIDVTTLPPTTGSRPDEIRTRPVVTRNEGGAAQTATTTTPSVTEQTTDRRTERTIPQDPPALPPPRIPPVDGTGRVKAPLVTGVRPEPVRETRPIPVQETLPTTIENGIPPVQNTPAPPQGASGATPGPVNNNAVTARTDTVLAPVQNPVVPPAAGNATPRPPNINTAGNTTSTIPPAVRDIPAAPQVTTSATPGPVNSNITETRIEAPPGPVHNLPLVVQNTSSTAPGPSGNNAAGSTILPPVQNTPVVPPGSGNSAPGRVNNNATTTGTETVVTPAQNNPVAPNSTVSNITTSIGTETLPASVARPPGPIPETRPTNTDRSTRPEELRPVPGRNIVSERIRNIAERANTPTGREQRRTENTSNSTPMPPVTRKKPLKEDIIPPSPITKPSIESRPATEPANTNLPTILEDTGDDDSLYTLPPASAIPAPIDFGQEAFGVSVGTSSSTRPPGGQNTAQGLSGTQVLETIASGQRPPANVLQPPPFETGQQGSSSISTAPVQPPVASGSKPPPFSTYNKPQDPPKPSMQSSQIPRPPKKEESKRRKQPSKPSKTKTEVPRQPHTSVEAGAALSPVDRSPRRSTEQPFDFPPIDTAVTSPGTGRLSYPDFGFRRPPGSLSPSSNIDRVGITHVPSVPSPTGASGSPGTRQRVAFGNRFSPSLFGWNTKQSEGPTTGGSSQTTQQYFPQQPDTQPPSASQTLGQNPPVMGPSNPQNSSTPNKPQTSPKNSRIPLPSTTQPSKSERPMASSSMASTSVLSPSTPEKKTQRTRTETQAYPNIPPPTLEDLLPSEESTPMRRNMFIDQETAAYYERKIKEQQYKEAEEAEEKRKAEAAPPARKPGEIDLLQQFQRGREDRLRGQEERRASRQGSKQTGGGSGSSM</sequence>
<organism evidence="3 4">
    <name type="scientific">Orbilia oligospora</name>
    <name type="common">Nematode-trapping fungus</name>
    <name type="synonym">Arthrobotrys oligospora</name>
    <dbReference type="NCBI Taxonomy" id="2813651"/>
    <lineage>
        <taxon>Eukaryota</taxon>
        <taxon>Fungi</taxon>
        <taxon>Dikarya</taxon>
        <taxon>Ascomycota</taxon>
        <taxon>Pezizomycotina</taxon>
        <taxon>Orbiliomycetes</taxon>
        <taxon>Orbiliales</taxon>
        <taxon>Orbiliaceae</taxon>
        <taxon>Orbilia</taxon>
    </lineage>
</organism>
<comment type="caution">
    <text evidence="3">The sequence shown here is derived from an EMBL/GenBank/DDBJ whole genome shotgun (WGS) entry which is preliminary data.</text>
</comment>
<feature type="transmembrane region" description="Helical" evidence="2">
    <location>
        <begin position="507"/>
        <end position="526"/>
    </location>
</feature>
<feature type="region of interest" description="Disordered" evidence="1">
    <location>
        <begin position="1650"/>
        <end position="1769"/>
    </location>
</feature>
<feature type="compositionally biased region" description="Basic and acidic residues" evidence="1">
    <location>
        <begin position="700"/>
        <end position="709"/>
    </location>
</feature>
<feature type="compositionally biased region" description="Basic and acidic residues" evidence="1">
    <location>
        <begin position="2112"/>
        <end position="2121"/>
    </location>
</feature>
<feature type="compositionally biased region" description="Polar residues" evidence="1">
    <location>
        <begin position="2061"/>
        <end position="2090"/>
    </location>
</feature>
<feature type="compositionally biased region" description="Basic and acidic residues" evidence="1">
    <location>
        <begin position="2168"/>
        <end position="2182"/>
    </location>
</feature>
<feature type="compositionally biased region" description="Polar residues" evidence="1">
    <location>
        <begin position="78"/>
        <end position="89"/>
    </location>
</feature>
<feature type="compositionally biased region" description="Low complexity" evidence="1">
    <location>
        <begin position="2019"/>
        <end position="2034"/>
    </location>
</feature>
<feature type="compositionally biased region" description="Gly residues" evidence="1">
    <location>
        <begin position="2222"/>
        <end position="2231"/>
    </location>
</feature>
<keyword evidence="2" id="KW-1133">Transmembrane helix</keyword>
<evidence type="ECO:0000256" key="1">
    <source>
        <dbReference type="SAM" id="MobiDB-lite"/>
    </source>
</evidence>
<feature type="region of interest" description="Disordered" evidence="1">
    <location>
        <begin position="451"/>
        <end position="490"/>
    </location>
</feature>
<evidence type="ECO:0000313" key="4">
    <source>
        <dbReference type="Proteomes" id="UP000475325"/>
    </source>
</evidence>
<reference evidence="3 4" key="1">
    <citation type="submission" date="2019-06" db="EMBL/GenBank/DDBJ databases">
        <authorList>
            <person name="Palmer J.M."/>
        </authorList>
    </citation>
    <scope>NUCLEOTIDE SEQUENCE [LARGE SCALE GENOMIC DNA]</scope>
    <source>
        <strain evidence="3 4">TWF102</strain>
    </source>
</reference>
<feature type="compositionally biased region" description="Pro residues" evidence="1">
    <location>
        <begin position="1408"/>
        <end position="1419"/>
    </location>
</feature>
<feature type="compositionally biased region" description="Polar residues" evidence="1">
    <location>
        <begin position="1794"/>
        <end position="1812"/>
    </location>
</feature>
<evidence type="ECO:0000256" key="2">
    <source>
        <dbReference type="SAM" id="Phobius"/>
    </source>
</evidence>
<dbReference type="Proteomes" id="UP000475325">
    <property type="component" value="Unassembled WGS sequence"/>
</dbReference>
<protein>
    <submittedName>
        <fullName evidence="3">Uncharacterized protein</fullName>
    </submittedName>
</protein>
<feature type="transmembrane region" description="Helical" evidence="2">
    <location>
        <begin position="1095"/>
        <end position="1115"/>
    </location>
</feature>
<feature type="transmembrane region" description="Helical" evidence="2">
    <location>
        <begin position="948"/>
        <end position="970"/>
    </location>
</feature>
<feature type="compositionally biased region" description="Basic and acidic residues" evidence="1">
    <location>
        <begin position="2201"/>
        <end position="2215"/>
    </location>
</feature>
<feature type="compositionally biased region" description="Low complexity" evidence="1">
    <location>
        <begin position="2095"/>
        <end position="2111"/>
    </location>
</feature>
<proteinExistence type="predicted"/>
<name>A0A7C8JHN4_ORBOL</name>
<feature type="region of interest" description="Disordered" evidence="1">
    <location>
        <begin position="671"/>
        <end position="709"/>
    </location>
</feature>
<accession>A0A7C8JHN4</accession>
<feature type="region of interest" description="Disordered" evidence="1">
    <location>
        <begin position="1"/>
        <end position="93"/>
    </location>
</feature>
<feature type="region of interest" description="Disordered" evidence="1">
    <location>
        <begin position="1377"/>
        <end position="1426"/>
    </location>
</feature>
<feature type="compositionally biased region" description="Basic and acidic residues" evidence="1">
    <location>
        <begin position="1397"/>
        <end position="1406"/>
    </location>
</feature>
<feature type="compositionally biased region" description="Low complexity" evidence="1">
    <location>
        <begin position="1385"/>
        <end position="1396"/>
    </location>
</feature>
<feature type="region of interest" description="Disordered" evidence="1">
    <location>
        <begin position="1823"/>
        <end position="2143"/>
    </location>
</feature>
<feature type="transmembrane region" description="Helical" evidence="2">
    <location>
        <begin position="1033"/>
        <end position="1054"/>
    </location>
</feature>
<feature type="compositionally biased region" description="Basic and acidic residues" evidence="1">
    <location>
        <begin position="239"/>
        <end position="269"/>
    </location>
</feature>
<feature type="compositionally biased region" description="Basic residues" evidence="1">
    <location>
        <begin position="1"/>
        <end position="20"/>
    </location>
</feature>
<feature type="transmembrane region" description="Helical" evidence="2">
    <location>
        <begin position="1006"/>
        <end position="1026"/>
    </location>
</feature>
<feature type="region of interest" description="Disordered" evidence="1">
    <location>
        <begin position="1454"/>
        <end position="1478"/>
    </location>
</feature>
<feature type="compositionally biased region" description="Low complexity" evidence="1">
    <location>
        <begin position="21"/>
        <end position="32"/>
    </location>
</feature>
<feature type="region of interest" description="Disordered" evidence="1">
    <location>
        <begin position="2168"/>
        <end position="2231"/>
    </location>
</feature>